<keyword evidence="2 7" id="KW-0813">Transport</keyword>
<keyword evidence="3" id="KW-1003">Cell membrane</keyword>
<evidence type="ECO:0000256" key="3">
    <source>
        <dbReference type="ARBA" id="ARBA00022475"/>
    </source>
</evidence>
<feature type="transmembrane region" description="Helical" evidence="7">
    <location>
        <begin position="88"/>
        <end position="107"/>
    </location>
</feature>
<dbReference type="EMBL" id="JABXYM010000001">
    <property type="protein sequence ID" value="MCR6097673.1"/>
    <property type="molecule type" value="Genomic_DNA"/>
</dbReference>
<feature type="transmembrane region" description="Helical" evidence="7">
    <location>
        <begin position="274"/>
        <end position="293"/>
    </location>
</feature>
<dbReference type="GO" id="GO:0005886">
    <property type="term" value="C:plasma membrane"/>
    <property type="evidence" value="ECO:0007669"/>
    <property type="project" value="UniProtKB-SubCell"/>
</dbReference>
<dbReference type="GO" id="GO:0055085">
    <property type="term" value="P:transmembrane transport"/>
    <property type="evidence" value="ECO:0007669"/>
    <property type="project" value="InterPro"/>
</dbReference>
<comment type="subcellular location">
    <subcellularLocation>
        <location evidence="1 7">Cell membrane</location>
        <topology evidence="1 7">Multi-pass membrane protein</topology>
    </subcellularLocation>
</comment>
<feature type="transmembrane region" description="Helical" evidence="7">
    <location>
        <begin position="150"/>
        <end position="171"/>
    </location>
</feature>
<dbReference type="InterPro" id="IPR035906">
    <property type="entry name" value="MetI-like_sf"/>
</dbReference>
<evidence type="ECO:0000313" key="10">
    <source>
        <dbReference type="Proteomes" id="UP001057753"/>
    </source>
</evidence>
<dbReference type="AlphaFoldDB" id="A0A9Q4B3D1"/>
<feature type="transmembrane region" description="Helical" evidence="7">
    <location>
        <begin position="192"/>
        <end position="214"/>
    </location>
</feature>
<keyword evidence="5 7" id="KW-1133">Transmembrane helix</keyword>
<dbReference type="PANTHER" id="PTHR43744">
    <property type="entry name" value="ABC TRANSPORTER PERMEASE PROTEIN MG189-RELATED-RELATED"/>
    <property type="match status" value="1"/>
</dbReference>
<keyword evidence="4 7" id="KW-0812">Transmembrane</keyword>
<evidence type="ECO:0000313" key="9">
    <source>
        <dbReference type="EMBL" id="MCR6097673.1"/>
    </source>
</evidence>
<feature type="transmembrane region" description="Helical" evidence="7">
    <location>
        <begin position="20"/>
        <end position="41"/>
    </location>
</feature>
<dbReference type="PANTHER" id="PTHR43744:SF9">
    <property type="entry name" value="POLYGALACTURONAN_RHAMNOGALACTURONAN TRANSPORT SYSTEM PERMEASE PROTEIN YTCP"/>
    <property type="match status" value="1"/>
</dbReference>
<comment type="caution">
    <text evidence="9">The sequence shown here is derived from an EMBL/GenBank/DDBJ whole genome shotgun (WGS) entry which is preliminary data.</text>
</comment>
<dbReference type="Gene3D" id="1.10.3720.10">
    <property type="entry name" value="MetI-like"/>
    <property type="match status" value="1"/>
</dbReference>
<evidence type="ECO:0000259" key="8">
    <source>
        <dbReference type="PROSITE" id="PS50928"/>
    </source>
</evidence>
<evidence type="ECO:0000256" key="7">
    <source>
        <dbReference type="RuleBase" id="RU363032"/>
    </source>
</evidence>
<name>A0A9Q4B3D1_SALAG</name>
<dbReference type="CDD" id="cd06261">
    <property type="entry name" value="TM_PBP2"/>
    <property type="match status" value="1"/>
</dbReference>
<reference evidence="9" key="1">
    <citation type="submission" date="2020-06" db="EMBL/GenBank/DDBJ databases">
        <title>Insight into the genomes of haloalkaliphilic bacilli from Kenyan soda lakes.</title>
        <authorList>
            <person name="Mwirichia R."/>
            <person name="Villamizar G.C."/>
            <person name="Poehlein A."/>
            <person name="Mugweru J."/>
            <person name="Kipnyargis A."/>
            <person name="Kiplimo D."/>
            <person name="Orwa P."/>
            <person name="Daniel R."/>
        </authorList>
    </citation>
    <scope>NUCLEOTIDE SEQUENCE</scope>
    <source>
        <strain evidence="9">B1096_S55</strain>
    </source>
</reference>
<dbReference type="RefSeq" id="WP_078577886.1">
    <property type="nucleotide sequence ID" value="NZ_JABXYM010000001.1"/>
</dbReference>
<comment type="similarity">
    <text evidence="7">Belongs to the binding-protein-dependent transport system permease family.</text>
</comment>
<proteinExistence type="inferred from homology"/>
<dbReference type="OrthoDB" id="9810086at2"/>
<feature type="domain" description="ABC transmembrane type-1" evidence="8">
    <location>
        <begin position="84"/>
        <end position="293"/>
    </location>
</feature>
<sequence length="307" mass="34532">MFKLNRKKSTLFQTSTTEKLFDITNYVLMAFIIVIMLYPFLNVLAISLNDSTDTVRGGIYIFPREFTLENYRVIMEYDSLLIGFRNSVLRTVIGTVLGLFVCSMVAYTLSRQDFQARNVISVIIVLTMFFSGGLVPTYMLMRDLGLINTFAIYILPLLASAWNIIIIRSFMDGLPLALQESAKVDGANDFTIYWKIILPICKPVLATIALFIAVMQWNMWFDTYIYNSANPALTTLQYELMKILQNTTASTGAGIDSVRGSGAEAATRVSPESIRMAITIVTIVPILLVYPFLQRYFVKGMTLGAIK</sequence>
<evidence type="ECO:0000256" key="4">
    <source>
        <dbReference type="ARBA" id="ARBA00022692"/>
    </source>
</evidence>
<dbReference type="Proteomes" id="UP001057753">
    <property type="component" value="Unassembled WGS sequence"/>
</dbReference>
<evidence type="ECO:0000256" key="1">
    <source>
        <dbReference type="ARBA" id="ARBA00004651"/>
    </source>
</evidence>
<dbReference type="PROSITE" id="PS50928">
    <property type="entry name" value="ABC_TM1"/>
    <property type="match status" value="1"/>
</dbReference>
<gene>
    <name evidence="9" type="ORF">HXA33_14065</name>
</gene>
<accession>A0A9Q4B3D1</accession>
<organism evidence="9 10">
    <name type="scientific">Salipaludibacillus agaradhaerens</name>
    <name type="common">Bacillus agaradhaerens</name>
    <dbReference type="NCBI Taxonomy" id="76935"/>
    <lineage>
        <taxon>Bacteria</taxon>
        <taxon>Bacillati</taxon>
        <taxon>Bacillota</taxon>
        <taxon>Bacilli</taxon>
        <taxon>Bacillales</taxon>
        <taxon>Bacillaceae</taxon>
    </lineage>
</organism>
<evidence type="ECO:0000256" key="5">
    <source>
        <dbReference type="ARBA" id="ARBA00022989"/>
    </source>
</evidence>
<dbReference type="InterPro" id="IPR000515">
    <property type="entry name" value="MetI-like"/>
</dbReference>
<keyword evidence="6 7" id="KW-0472">Membrane</keyword>
<dbReference type="SUPFAM" id="SSF161098">
    <property type="entry name" value="MetI-like"/>
    <property type="match status" value="1"/>
</dbReference>
<feature type="transmembrane region" description="Helical" evidence="7">
    <location>
        <begin position="119"/>
        <end position="138"/>
    </location>
</feature>
<evidence type="ECO:0000256" key="6">
    <source>
        <dbReference type="ARBA" id="ARBA00023136"/>
    </source>
</evidence>
<protein>
    <submittedName>
        <fullName evidence="9">Carbohydrate ABC transporter permease</fullName>
    </submittedName>
</protein>
<evidence type="ECO:0000256" key="2">
    <source>
        <dbReference type="ARBA" id="ARBA00022448"/>
    </source>
</evidence>
<keyword evidence="10" id="KW-1185">Reference proteome</keyword>
<dbReference type="Pfam" id="PF00528">
    <property type="entry name" value="BPD_transp_1"/>
    <property type="match status" value="1"/>
</dbReference>